<dbReference type="Pfam" id="PF13545">
    <property type="entry name" value="HTH_Crp_2"/>
    <property type="match status" value="1"/>
</dbReference>
<dbReference type="GO" id="GO:0006355">
    <property type="term" value="P:regulation of DNA-templated transcription"/>
    <property type="evidence" value="ECO:0007669"/>
    <property type="project" value="InterPro"/>
</dbReference>
<dbReference type="InterPro" id="IPR036390">
    <property type="entry name" value="WH_DNA-bd_sf"/>
</dbReference>
<keyword evidence="2" id="KW-0238">DNA-binding</keyword>
<dbReference type="CDD" id="cd00092">
    <property type="entry name" value="HTH_CRP"/>
    <property type="match status" value="1"/>
</dbReference>
<name>A0A7W4J9Z7_9PROT</name>
<feature type="domain" description="HTH crp-type" evidence="4">
    <location>
        <begin position="132"/>
        <end position="206"/>
    </location>
</feature>
<dbReference type="InterPro" id="IPR018490">
    <property type="entry name" value="cNMP-bd_dom_sf"/>
</dbReference>
<dbReference type="InterPro" id="IPR000595">
    <property type="entry name" value="cNMP-bd_dom"/>
</dbReference>
<dbReference type="InterPro" id="IPR012318">
    <property type="entry name" value="HTH_CRP"/>
</dbReference>
<dbReference type="EMBL" id="JABEQH010000029">
    <property type="protein sequence ID" value="MBB2177440.1"/>
    <property type="molecule type" value="Genomic_DNA"/>
</dbReference>
<dbReference type="Gene3D" id="1.10.10.10">
    <property type="entry name" value="Winged helix-like DNA-binding domain superfamily/Winged helix DNA-binding domain"/>
    <property type="match status" value="1"/>
</dbReference>
<keyword evidence="3" id="KW-0804">Transcription</keyword>
<dbReference type="Proteomes" id="UP000561066">
    <property type="component" value="Unassembled WGS sequence"/>
</dbReference>
<dbReference type="RefSeq" id="WP_182944778.1">
    <property type="nucleotide sequence ID" value="NZ_JABEQH010000029.1"/>
</dbReference>
<keyword evidence="1" id="KW-0805">Transcription regulation</keyword>
<evidence type="ECO:0000256" key="3">
    <source>
        <dbReference type="ARBA" id="ARBA00023163"/>
    </source>
</evidence>
<gene>
    <name evidence="5" type="ORF">HLH21_16165</name>
</gene>
<dbReference type="SMART" id="SM00419">
    <property type="entry name" value="HTH_CRP"/>
    <property type="match status" value="1"/>
</dbReference>
<dbReference type="GO" id="GO:0003677">
    <property type="term" value="F:DNA binding"/>
    <property type="evidence" value="ECO:0007669"/>
    <property type="project" value="UniProtKB-KW"/>
</dbReference>
<organism evidence="5 6">
    <name type="scientific">Gluconacetobacter johannae</name>
    <dbReference type="NCBI Taxonomy" id="112140"/>
    <lineage>
        <taxon>Bacteria</taxon>
        <taxon>Pseudomonadati</taxon>
        <taxon>Pseudomonadota</taxon>
        <taxon>Alphaproteobacteria</taxon>
        <taxon>Acetobacterales</taxon>
        <taxon>Acetobacteraceae</taxon>
        <taxon>Gluconacetobacter</taxon>
    </lineage>
</organism>
<evidence type="ECO:0000313" key="6">
    <source>
        <dbReference type="Proteomes" id="UP000561066"/>
    </source>
</evidence>
<proteinExistence type="predicted"/>
<dbReference type="PROSITE" id="PS51063">
    <property type="entry name" value="HTH_CRP_2"/>
    <property type="match status" value="1"/>
</dbReference>
<sequence length="221" mass="24640">MIPQFPLLDLIDSEEGAGLRRIFHEKRLEAGALLCAPSGEDQVFIVRSGRIRVYFATPEQELSLGYLTATDMFSTHTRALLQATQPTELLVARREVLERQLGHYPALQATIVRVLAMVLSQAMTLIEDLAFHPVKRRIARYLLRSAARHKVPVAVDSLILVELSMEEIAALLGTTRQTASTELNAMIHAGGIARQGRRHIRICDPERLYLWAGADHTAGIQ</sequence>
<dbReference type="SUPFAM" id="SSF46785">
    <property type="entry name" value="Winged helix' DNA-binding domain"/>
    <property type="match status" value="1"/>
</dbReference>
<dbReference type="InterPro" id="IPR036388">
    <property type="entry name" value="WH-like_DNA-bd_sf"/>
</dbReference>
<protein>
    <submittedName>
        <fullName evidence="5">Crp/Fnr family transcriptional regulator</fullName>
    </submittedName>
</protein>
<comment type="caution">
    <text evidence="5">The sequence shown here is derived from an EMBL/GenBank/DDBJ whole genome shotgun (WGS) entry which is preliminary data.</text>
</comment>
<evidence type="ECO:0000256" key="2">
    <source>
        <dbReference type="ARBA" id="ARBA00023125"/>
    </source>
</evidence>
<dbReference type="InterPro" id="IPR014710">
    <property type="entry name" value="RmlC-like_jellyroll"/>
</dbReference>
<dbReference type="AlphaFoldDB" id="A0A7W4J9Z7"/>
<evidence type="ECO:0000313" key="5">
    <source>
        <dbReference type="EMBL" id="MBB2177440.1"/>
    </source>
</evidence>
<keyword evidence="6" id="KW-1185">Reference proteome</keyword>
<accession>A0A7W4J9Z7</accession>
<dbReference type="CDD" id="cd00038">
    <property type="entry name" value="CAP_ED"/>
    <property type="match status" value="1"/>
</dbReference>
<dbReference type="SUPFAM" id="SSF51206">
    <property type="entry name" value="cAMP-binding domain-like"/>
    <property type="match status" value="1"/>
</dbReference>
<evidence type="ECO:0000256" key="1">
    <source>
        <dbReference type="ARBA" id="ARBA00023015"/>
    </source>
</evidence>
<evidence type="ECO:0000259" key="4">
    <source>
        <dbReference type="PROSITE" id="PS51063"/>
    </source>
</evidence>
<dbReference type="Gene3D" id="2.60.120.10">
    <property type="entry name" value="Jelly Rolls"/>
    <property type="match status" value="1"/>
</dbReference>
<reference evidence="5 6" key="1">
    <citation type="submission" date="2020-04" db="EMBL/GenBank/DDBJ databases">
        <title>Description of novel Gluconacetobacter.</title>
        <authorList>
            <person name="Sombolestani A."/>
        </authorList>
    </citation>
    <scope>NUCLEOTIDE SEQUENCE [LARGE SCALE GENOMIC DNA]</scope>
    <source>
        <strain evidence="5 6">LMG 21312</strain>
    </source>
</reference>